<dbReference type="PANTHER" id="PTHR11360">
    <property type="entry name" value="MONOCARBOXYLATE TRANSPORTER"/>
    <property type="match status" value="1"/>
</dbReference>
<feature type="domain" description="Major facilitator superfamily (MFS) profile" evidence="4">
    <location>
        <begin position="244"/>
        <end position="439"/>
    </location>
</feature>
<evidence type="ECO:0000256" key="3">
    <source>
        <dbReference type="SAM" id="Phobius"/>
    </source>
</evidence>
<reference evidence="5" key="1">
    <citation type="submission" date="2023-08" db="EMBL/GenBank/DDBJ databases">
        <title>Black Yeasts Isolated from many extreme environments.</title>
        <authorList>
            <person name="Coleine C."/>
            <person name="Stajich J.E."/>
            <person name="Selbmann L."/>
        </authorList>
    </citation>
    <scope>NUCLEOTIDE SEQUENCE</scope>
    <source>
        <strain evidence="5">CCFEE 5810</strain>
    </source>
</reference>
<sequence>MNTDSELAAEQLELHEGPVRSSGPPQALPPTDRGKDAYMVLAGCFLAEVFTWSLPYSYGVFTAYYSRTGAFSTETGSVAAIGTTLVGLMMFLSPLPAWVAQMWPQFRRRSMAMGLLLAVASLVGASFCDNADALLATQGVLYAVGGVFAYFPCFSFLDEWFVHRKGLAYGAAWAGTGLGGSVAPFVINWLLDAYGHRTALRVWAVIELIGVGTAILLVKNRLPSRGGGRPAFRLTDLSFLKYAPFWIFQAANIIQALGSYLPMLYIPSFAADIGLPSYSGSIALALYSISTCCGCLLLGNLVDRFHVSTVILLATLAQLVAIFVFWGLTNGQAMLYLFAIIYGVFGGAAFVTWPGCAWAIRNSIPSCHVDMAFVLSLLTAGKGLGSVIGGPIGIALMNAGWQGEGGSAYSSDFAAVIVFTGVSSLLGGLAWVGRVFRIV</sequence>
<dbReference type="InterPro" id="IPR011701">
    <property type="entry name" value="MFS"/>
</dbReference>
<evidence type="ECO:0000313" key="6">
    <source>
        <dbReference type="Proteomes" id="UP001310594"/>
    </source>
</evidence>
<feature type="transmembrane region" description="Helical" evidence="3">
    <location>
        <begin position="278"/>
        <end position="298"/>
    </location>
</feature>
<dbReference type="InterPro" id="IPR036259">
    <property type="entry name" value="MFS_trans_sf"/>
</dbReference>
<dbReference type="EMBL" id="JAVRQU010000014">
    <property type="protein sequence ID" value="KAK5695155.1"/>
    <property type="molecule type" value="Genomic_DNA"/>
</dbReference>
<protein>
    <recommendedName>
        <fullName evidence="4">Major facilitator superfamily (MFS) profile domain-containing protein</fullName>
    </recommendedName>
</protein>
<organism evidence="5 6">
    <name type="scientific">Elasticomyces elasticus</name>
    <dbReference type="NCBI Taxonomy" id="574655"/>
    <lineage>
        <taxon>Eukaryota</taxon>
        <taxon>Fungi</taxon>
        <taxon>Dikarya</taxon>
        <taxon>Ascomycota</taxon>
        <taxon>Pezizomycotina</taxon>
        <taxon>Dothideomycetes</taxon>
        <taxon>Dothideomycetidae</taxon>
        <taxon>Mycosphaerellales</taxon>
        <taxon>Teratosphaeriaceae</taxon>
        <taxon>Elasticomyces</taxon>
    </lineage>
</organism>
<evidence type="ECO:0000256" key="2">
    <source>
        <dbReference type="ARBA" id="ARBA00006727"/>
    </source>
</evidence>
<evidence type="ECO:0000313" key="5">
    <source>
        <dbReference type="EMBL" id="KAK5695155.1"/>
    </source>
</evidence>
<feature type="transmembrane region" description="Helical" evidence="3">
    <location>
        <begin position="310"/>
        <end position="328"/>
    </location>
</feature>
<dbReference type="InterPro" id="IPR050327">
    <property type="entry name" value="Proton-linked_MCT"/>
</dbReference>
<feature type="transmembrane region" description="Helical" evidence="3">
    <location>
        <begin position="166"/>
        <end position="187"/>
    </location>
</feature>
<dbReference type="Pfam" id="PF07690">
    <property type="entry name" value="MFS_1"/>
    <property type="match status" value="1"/>
</dbReference>
<comment type="caution">
    <text evidence="5">The sequence shown here is derived from an EMBL/GenBank/DDBJ whole genome shotgun (WGS) entry which is preliminary data.</text>
</comment>
<feature type="transmembrane region" description="Helical" evidence="3">
    <location>
        <begin position="111"/>
        <end position="127"/>
    </location>
</feature>
<feature type="transmembrane region" description="Helical" evidence="3">
    <location>
        <begin position="334"/>
        <end position="360"/>
    </location>
</feature>
<dbReference type="PROSITE" id="PS50850">
    <property type="entry name" value="MFS"/>
    <property type="match status" value="1"/>
</dbReference>
<feature type="transmembrane region" description="Helical" evidence="3">
    <location>
        <begin position="413"/>
        <end position="433"/>
    </location>
</feature>
<keyword evidence="3" id="KW-1133">Transmembrane helix</keyword>
<feature type="transmembrane region" description="Helical" evidence="3">
    <location>
        <begin position="372"/>
        <end position="401"/>
    </location>
</feature>
<feature type="transmembrane region" description="Helical" evidence="3">
    <location>
        <begin position="199"/>
        <end position="218"/>
    </location>
</feature>
<dbReference type="Proteomes" id="UP001310594">
    <property type="component" value="Unassembled WGS sequence"/>
</dbReference>
<name>A0AAN7W2Q9_9PEZI</name>
<feature type="transmembrane region" description="Helical" evidence="3">
    <location>
        <begin position="78"/>
        <end position="99"/>
    </location>
</feature>
<comment type="similarity">
    <text evidence="2">Belongs to the major facilitator superfamily. Monocarboxylate porter (TC 2.A.1.13) family.</text>
</comment>
<accession>A0AAN7W2Q9</accession>
<feature type="transmembrane region" description="Helical" evidence="3">
    <location>
        <begin position="239"/>
        <end position="258"/>
    </location>
</feature>
<dbReference type="SUPFAM" id="SSF103473">
    <property type="entry name" value="MFS general substrate transporter"/>
    <property type="match status" value="1"/>
</dbReference>
<dbReference type="PANTHER" id="PTHR11360:SF287">
    <property type="entry name" value="MFS MONOCARBOXYLATE TRANSPORTER"/>
    <property type="match status" value="1"/>
</dbReference>
<proteinExistence type="inferred from homology"/>
<dbReference type="AlphaFoldDB" id="A0AAN7W2Q9"/>
<dbReference type="Gene3D" id="1.20.1250.20">
    <property type="entry name" value="MFS general substrate transporter like domains"/>
    <property type="match status" value="2"/>
</dbReference>
<evidence type="ECO:0000259" key="4">
    <source>
        <dbReference type="PROSITE" id="PS50850"/>
    </source>
</evidence>
<keyword evidence="3" id="KW-0812">Transmembrane</keyword>
<feature type="transmembrane region" description="Helical" evidence="3">
    <location>
        <begin position="37"/>
        <end position="58"/>
    </location>
</feature>
<dbReference type="GO" id="GO:0022857">
    <property type="term" value="F:transmembrane transporter activity"/>
    <property type="evidence" value="ECO:0007669"/>
    <property type="project" value="InterPro"/>
</dbReference>
<dbReference type="InterPro" id="IPR020846">
    <property type="entry name" value="MFS_dom"/>
</dbReference>
<keyword evidence="3" id="KW-0472">Membrane</keyword>
<comment type="subcellular location">
    <subcellularLocation>
        <location evidence="1">Membrane</location>
        <topology evidence="1">Multi-pass membrane protein</topology>
    </subcellularLocation>
</comment>
<evidence type="ECO:0000256" key="1">
    <source>
        <dbReference type="ARBA" id="ARBA00004141"/>
    </source>
</evidence>
<feature type="transmembrane region" description="Helical" evidence="3">
    <location>
        <begin position="133"/>
        <end position="154"/>
    </location>
</feature>
<gene>
    <name evidence="5" type="ORF">LTR97_008661</name>
</gene>
<dbReference type="GO" id="GO:0016020">
    <property type="term" value="C:membrane"/>
    <property type="evidence" value="ECO:0007669"/>
    <property type="project" value="UniProtKB-SubCell"/>
</dbReference>